<feature type="compositionally biased region" description="Acidic residues" evidence="1">
    <location>
        <begin position="125"/>
        <end position="139"/>
    </location>
</feature>
<evidence type="ECO:0000313" key="3">
    <source>
        <dbReference type="Proteomes" id="UP000053144"/>
    </source>
</evidence>
<dbReference type="Proteomes" id="UP000053144">
    <property type="component" value="Chromosome 2"/>
</dbReference>
<evidence type="ECO:0000256" key="1">
    <source>
        <dbReference type="SAM" id="MobiDB-lite"/>
    </source>
</evidence>
<proteinExistence type="predicted"/>
<reference evidence="3" key="1">
    <citation type="journal article" date="2015" name="Proc. Natl. Acad. Sci. U.S.A.">
        <title>Genome sequencing of adzuki bean (Vigna angularis) provides insight into high starch and low fat accumulation and domestication.</title>
        <authorList>
            <person name="Yang K."/>
            <person name="Tian Z."/>
            <person name="Chen C."/>
            <person name="Luo L."/>
            <person name="Zhao B."/>
            <person name="Wang Z."/>
            <person name="Yu L."/>
            <person name="Li Y."/>
            <person name="Sun Y."/>
            <person name="Li W."/>
            <person name="Chen Y."/>
            <person name="Li Y."/>
            <person name="Zhang Y."/>
            <person name="Ai D."/>
            <person name="Zhao J."/>
            <person name="Shang C."/>
            <person name="Ma Y."/>
            <person name="Wu B."/>
            <person name="Wang M."/>
            <person name="Gao L."/>
            <person name="Sun D."/>
            <person name="Zhang P."/>
            <person name="Guo F."/>
            <person name="Wang W."/>
            <person name="Li Y."/>
            <person name="Wang J."/>
            <person name="Varshney R.K."/>
            <person name="Wang J."/>
            <person name="Ling H.Q."/>
            <person name="Wan P."/>
        </authorList>
    </citation>
    <scope>NUCLEOTIDE SEQUENCE</scope>
    <source>
        <strain evidence="3">cv. Jingnong 6</strain>
    </source>
</reference>
<organism evidence="2 3">
    <name type="scientific">Phaseolus angularis</name>
    <name type="common">Azuki bean</name>
    <name type="synonym">Vigna angularis</name>
    <dbReference type="NCBI Taxonomy" id="3914"/>
    <lineage>
        <taxon>Eukaryota</taxon>
        <taxon>Viridiplantae</taxon>
        <taxon>Streptophyta</taxon>
        <taxon>Embryophyta</taxon>
        <taxon>Tracheophyta</taxon>
        <taxon>Spermatophyta</taxon>
        <taxon>Magnoliopsida</taxon>
        <taxon>eudicotyledons</taxon>
        <taxon>Gunneridae</taxon>
        <taxon>Pentapetalae</taxon>
        <taxon>rosids</taxon>
        <taxon>fabids</taxon>
        <taxon>Fabales</taxon>
        <taxon>Fabaceae</taxon>
        <taxon>Papilionoideae</taxon>
        <taxon>50 kb inversion clade</taxon>
        <taxon>NPAAA clade</taxon>
        <taxon>indigoferoid/millettioid clade</taxon>
        <taxon>Phaseoleae</taxon>
        <taxon>Vigna</taxon>
    </lineage>
</organism>
<protein>
    <submittedName>
        <fullName evidence="2">Uncharacterized protein</fullName>
    </submittedName>
</protein>
<dbReference type="EMBL" id="CM003372">
    <property type="protein sequence ID" value="KOM34802.1"/>
    <property type="molecule type" value="Genomic_DNA"/>
</dbReference>
<name>A0A0L9TWK3_PHAAN</name>
<accession>A0A0L9TWK3</accession>
<sequence>MNWMKEVEVARSWNPEKTKTVPDRTIEEKTEIEQFITETEQCEGGGTRPNAHEAAPFQMRDMNMSLMEERMNALYRGEQELLRTLTSAFLERQFISQEDFAARVAWLVAPSQTDDGAEAAKASTMEEEAEDEEDYDDYD</sequence>
<dbReference type="Gramene" id="KOM34802">
    <property type="protein sequence ID" value="KOM34802"/>
    <property type="gene ID" value="LR48_Vigan02g095200"/>
</dbReference>
<gene>
    <name evidence="2" type="ORF">LR48_Vigan02g095200</name>
</gene>
<feature type="region of interest" description="Disordered" evidence="1">
    <location>
        <begin position="111"/>
        <end position="139"/>
    </location>
</feature>
<dbReference type="AlphaFoldDB" id="A0A0L9TWK3"/>
<evidence type="ECO:0000313" key="2">
    <source>
        <dbReference type="EMBL" id="KOM34802.1"/>
    </source>
</evidence>